<sequence length="138" mass="14629">MTVAIGAATLTACGPYAPPLAPNTPVIQVEGSAITKCQTVNWTIQVLNNGTDVTSKYTYTNISEGNVPAVAVPSFDVTAPGTSIVRLDPYDPSGIDTYRYTLTCQTQNLSTGLDVPVTTTFLKPVNVRFVDGKIVAQF</sequence>
<organism evidence="1 2">
    <name type="scientific">Deinococcus radiotolerans</name>
    <dbReference type="NCBI Taxonomy" id="1309407"/>
    <lineage>
        <taxon>Bacteria</taxon>
        <taxon>Thermotogati</taxon>
        <taxon>Deinococcota</taxon>
        <taxon>Deinococci</taxon>
        <taxon>Deinococcales</taxon>
        <taxon>Deinococcaceae</taxon>
        <taxon>Deinococcus</taxon>
    </lineage>
</organism>
<evidence type="ECO:0008006" key="3">
    <source>
        <dbReference type="Google" id="ProtNLM"/>
    </source>
</evidence>
<accession>A0ABQ2FNB1</accession>
<reference evidence="2" key="1">
    <citation type="journal article" date="2019" name="Int. J. Syst. Evol. Microbiol.">
        <title>The Global Catalogue of Microorganisms (GCM) 10K type strain sequencing project: providing services to taxonomists for standard genome sequencing and annotation.</title>
        <authorList>
            <consortium name="The Broad Institute Genomics Platform"/>
            <consortium name="The Broad Institute Genome Sequencing Center for Infectious Disease"/>
            <person name="Wu L."/>
            <person name="Ma J."/>
        </authorList>
    </citation>
    <scope>NUCLEOTIDE SEQUENCE [LARGE SCALE GENOMIC DNA]</scope>
    <source>
        <strain evidence="2">JCM 19173</strain>
    </source>
</reference>
<keyword evidence="2" id="KW-1185">Reference proteome</keyword>
<evidence type="ECO:0000313" key="1">
    <source>
        <dbReference type="EMBL" id="GGL10907.1"/>
    </source>
</evidence>
<dbReference type="Proteomes" id="UP000604341">
    <property type="component" value="Unassembled WGS sequence"/>
</dbReference>
<comment type="caution">
    <text evidence="1">The sequence shown here is derived from an EMBL/GenBank/DDBJ whole genome shotgun (WGS) entry which is preliminary data.</text>
</comment>
<proteinExistence type="predicted"/>
<dbReference type="RefSeq" id="WP_189069984.1">
    <property type="nucleotide sequence ID" value="NZ_BMPE01000012.1"/>
</dbReference>
<dbReference type="EMBL" id="BMPE01000012">
    <property type="protein sequence ID" value="GGL10907.1"/>
    <property type="molecule type" value="Genomic_DNA"/>
</dbReference>
<gene>
    <name evidence="1" type="ORF">GCM10010844_31970</name>
</gene>
<protein>
    <recommendedName>
        <fullName evidence="3">Lipoprotein</fullName>
    </recommendedName>
</protein>
<name>A0ABQ2FNB1_9DEIO</name>
<evidence type="ECO:0000313" key="2">
    <source>
        <dbReference type="Proteomes" id="UP000604341"/>
    </source>
</evidence>